<dbReference type="SUPFAM" id="SSF103473">
    <property type="entry name" value="MFS general substrate transporter"/>
    <property type="match status" value="1"/>
</dbReference>
<evidence type="ECO:0000256" key="2">
    <source>
        <dbReference type="ARBA" id="ARBA00022692"/>
    </source>
</evidence>
<dbReference type="GO" id="GO:0097037">
    <property type="term" value="P:heme export"/>
    <property type="evidence" value="ECO:0007669"/>
    <property type="project" value="TreeGrafter"/>
</dbReference>
<feature type="transmembrane region" description="Helical" evidence="5">
    <location>
        <begin position="69"/>
        <end position="92"/>
    </location>
</feature>
<protein>
    <submittedName>
        <fullName evidence="6">6073_t:CDS:1</fullName>
    </submittedName>
</protein>
<proteinExistence type="predicted"/>
<feature type="transmembrane region" description="Helical" evidence="5">
    <location>
        <begin position="196"/>
        <end position="218"/>
    </location>
</feature>
<feature type="transmembrane region" description="Helical" evidence="5">
    <location>
        <begin position="104"/>
        <end position="123"/>
    </location>
</feature>
<dbReference type="PANTHER" id="PTHR10924">
    <property type="entry name" value="MAJOR FACILITATOR SUPERFAMILY PROTEIN-RELATED"/>
    <property type="match status" value="1"/>
</dbReference>
<keyword evidence="2 5" id="KW-0812">Transmembrane</keyword>
<organism evidence="6 7">
    <name type="scientific">Paraglomus brasilianum</name>
    <dbReference type="NCBI Taxonomy" id="144538"/>
    <lineage>
        <taxon>Eukaryota</taxon>
        <taxon>Fungi</taxon>
        <taxon>Fungi incertae sedis</taxon>
        <taxon>Mucoromycota</taxon>
        <taxon>Glomeromycotina</taxon>
        <taxon>Glomeromycetes</taxon>
        <taxon>Paraglomerales</taxon>
        <taxon>Paraglomeraceae</taxon>
        <taxon>Paraglomus</taxon>
    </lineage>
</organism>
<name>A0A9N9CS60_9GLOM</name>
<sequence>MYGLRNGILIGGFLNALGALLRFTGSLHPSGFWILFMGQTIDAAAQLFILGVPPKLASVWFSGGQQNLAISVGIMANNAGVAAGFLLSPWMIKEKTAATDIPKYLFVQFVACVIIFVFLLISFKSSPKLSAGSDQHGLPSSTTVDSWLILKSHLLDKPFVQMSITFGIVIGAQYAVSTLLAQIIVPVFLLNDQTKVGLLGFLVVVFGVLASLVAGVVLDLTYAYKMSCRVLYISAVLSFAAFNLALEFEVLSVVFISR</sequence>
<evidence type="ECO:0000256" key="3">
    <source>
        <dbReference type="ARBA" id="ARBA00022989"/>
    </source>
</evidence>
<dbReference type="Proteomes" id="UP000789739">
    <property type="component" value="Unassembled WGS sequence"/>
</dbReference>
<dbReference type="InterPro" id="IPR049680">
    <property type="entry name" value="FLVCR1-2_SLC49-like"/>
</dbReference>
<comment type="subcellular location">
    <subcellularLocation>
        <location evidence="1">Membrane</location>
        <topology evidence="1">Multi-pass membrane protein</topology>
    </subcellularLocation>
</comment>
<dbReference type="Gene3D" id="1.20.1250.20">
    <property type="entry name" value="MFS general substrate transporter like domains"/>
    <property type="match status" value="1"/>
</dbReference>
<dbReference type="OrthoDB" id="422206at2759"/>
<evidence type="ECO:0000256" key="5">
    <source>
        <dbReference type="SAM" id="Phobius"/>
    </source>
</evidence>
<dbReference type="Pfam" id="PF07690">
    <property type="entry name" value="MFS_1"/>
    <property type="match status" value="1"/>
</dbReference>
<feature type="transmembrane region" description="Helical" evidence="5">
    <location>
        <begin position="164"/>
        <end position="189"/>
    </location>
</feature>
<keyword evidence="3 5" id="KW-1133">Transmembrane helix</keyword>
<evidence type="ECO:0000256" key="1">
    <source>
        <dbReference type="ARBA" id="ARBA00004141"/>
    </source>
</evidence>
<dbReference type="EMBL" id="CAJVPI010001457">
    <property type="protein sequence ID" value="CAG8613651.1"/>
    <property type="molecule type" value="Genomic_DNA"/>
</dbReference>
<dbReference type="GO" id="GO:0020037">
    <property type="term" value="F:heme binding"/>
    <property type="evidence" value="ECO:0007669"/>
    <property type="project" value="TreeGrafter"/>
</dbReference>
<evidence type="ECO:0000313" key="6">
    <source>
        <dbReference type="EMBL" id="CAG8613651.1"/>
    </source>
</evidence>
<keyword evidence="4 5" id="KW-0472">Membrane</keyword>
<dbReference type="GO" id="GO:0016020">
    <property type="term" value="C:membrane"/>
    <property type="evidence" value="ECO:0007669"/>
    <property type="project" value="UniProtKB-SubCell"/>
</dbReference>
<dbReference type="GO" id="GO:0015232">
    <property type="term" value="F:heme transmembrane transporter activity"/>
    <property type="evidence" value="ECO:0007669"/>
    <property type="project" value="TreeGrafter"/>
</dbReference>
<dbReference type="InterPro" id="IPR036259">
    <property type="entry name" value="MFS_trans_sf"/>
</dbReference>
<evidence type="ECO:0000256" key="4">
    <source>
        <dbReference type="ARBA" id="ARBA00023136"/>
    </source>
</evidence>
<dbReference type="PANTHER" id="PTHR10924:SF4">
    <property type="entry name" value="GH15861P"/>
    <property type="match status" value="1"/>
</dbReference>
<dbReference type="InterPro" id="IPR011701">
    <property type="entry name" value="MFS"/>
</dbReference>
<comment type="caution">
    <text evidence="6">The sequence shown here is derived from an EMBL/GenBank/DDBJ whole genome shotgun (WGS) entry which is preliminary data.</text>
</comment>
<feature type="transmembrane region" description="Helical" evidence="5">
    <location>
        <begin position="230"/>
        <end position="256"/>
    </location>
</feature>
<reference evidence="6" key="1">
    <citation type="submission" date="2021-06" db="EMBL/GenBank/DDBJ databases">
        <authorList>
            <person name="Kallberg Y."/>
            <person name="Tangrot J."/>
            <person name="Rosling A."/>
        </authorList>
    </citation>
    <scope>NUCLEOTIDE SEQUENCE</scope>
    <source>
        <strain evidence="6">BR232B</strain>
    </source>
</reference>
<dbReference type="AlphaFoldDB" id="A0A9N9CS60"/>
<keyword evidence="7" id="KW-1185">Reference proteome</keyword>
<feature type="transmembrane region" description="Helical" evidence="5">
    <location>
        <begin position="6"/>
        <end position="24"/>
    </location>
</feature>
<evidence type="ECO:0000313" key="7">
    <source>
        <dbReference type="Proteomes" id="UP000789739"/>
    </source>
</evidence>
<gene>
    <name evidence="6" type="ORF">PBRASI_LOCUS8311</name>
</gene>
<accession>A0A9N9CS60</accession>